<protein>
    <submittedName>
        <fullName evidence="1">Uncharacterized protein</fullName>
    </submittedName>
</protein>
<name>A0ABS8GS42_9FLAO</name>
<comment type="caution">
    <text evidence="1">The sequence shown here is derived from an EMBL/GenBank/DDBJ whole genome shotgun (WGS) entry which is preliminary data.</text>
</comment>
<dbReference type="SUPFAM" id="SSF56935">
    <property type="entry name" value="Porins"/>
    <property type="match status" value="1"/>
</dbReference>
<dbReference type="Proteomes" id="UP001197770">
    <property type="component" value="Unassembled WGS sequence"/>
</dbReference>
<keyword evidence="2" id="KW-1185">Reference proteome</keyword>
<evidence type="ECO:0000313" key="2">
    <source>
        <dbReference type="Proteomes" id="UP001197770"/>
    </source>
</evidence>
<dbReference type="RefSeq" id="WP_228229873.1">
    <property type="nucleotide sequence ID" value="NZ_JAJGMW010000009.1"/>
</dbReference>
<gene>
    <name evidence="1" type="ORF">LLW17_08740</name>
</gene>
<organism evidence="1 2">
    <name type="scientific">Leeuwenhoekiella parthenopeia</name>
    <dbReference type="NCBI Taxonomy" id="2890320"/>
    <lineage>
        <taxon>Bacteria</taxon>
        <taxon>Pseudomonadati</taxon>
        <taxon>Bacteroidota</taxon>
        <taxon>Flavobacteriia</taxon>
        <taxon>Flavobacteriales</taxon>
        <taxon>Flavobacteriaceae</taxon>
        <taxon>Leeuwenhoekiella</taxon>
    </lineage>
</organism>
<evidence type="ECO:0000313" key="1">
    <source>
        <dbReference type="EMBL" id="MCC4212802.1"/>
    </source>
</evidence>
<reference evidence="1 2" key="1">
    <citation type="submission" date="2021-11" db="EMBL/GenBank/DDBJ databases">
        <title>Seasonal and diel survey of microbial diversity of the Tyrrhenian coast.</title>
        <authorList>
            <person name="Gattoni G."/>
            <person name="Corral P."/>
        </authorList>
    </citation>
    <scope>NUCLEOTIDE SEQUENCE [LARGE SCALE GENOMIC DNA]</scope>
    <source>
        <strain evidence="1 2">Mr9</strain>
    </source>
</reference>
<accession>A0ABS8GS42</accession>
<dbReference type="EMBL" id="JAJGMW010000009">
    <property type="protein sequence ID" value="MCC4212802.1"/>
    <property type="molecule type" value="Genomic_DNA"/>
</dbReference>
<proteinExistence type="predicted"/>
<sequence>MRFNYPAIDYTFQPGDAIYEDINKDGNIDSRDVVYLGNSNPKFIGGFGPTVTLNNQFKFILFFTYRLNYDIINGTDMLTTNLYSYDNQSTAVLSRWRNPGDVTNIPRAIFRGGYNWLGSDRYVEDASFLRLRSATFSYSFDKGFLKKFKMDDLRVFFTADNLFTFTNYRGQDPEVSMRGGDPFGIAIDYSRTPPTRRFTLGIQTRF</sequence>